<dbReference type="CDD" id="cd07377">
    <property type="entry name" value="WHTH_GntR"/>
    <property type="match status" value="1"/>
</dbReference>
<dbReference type="Gene3D" id="1.10.10.10">
    <property type="entry name" value="Winged helix-like DNA-binding domain superfamily/Winged helix DNA-binding domain"/>
    <property type="match status" value="1"/>
</dbReference>
<dbReference type="EMBL" id="BAABFB010000053">
    <property type="protein sequence ID" value="GAA4483448.1"/>
    <property type="molecule type" value="Genomic_DNA"/>
</dbReference>
<dbReference type="InterPro" id="IPR004839">
    <property type="entry name" value="Aminotransferase_I/II_large"/>
</dbReference>
<dbReference type="InterPro" id="IPR015424">
    <property type="entry name" value="PyrdxlP-dep_Trfase"/>
</dbReference>
<keyword evidence="8" id="KW-1185">Reference proteome</keyword>
<evidence type="ECO:0000256" key="4">
    <source>
        <dbReference type="ARBA" id="ARBA00023125"/>
    </source>
</evidence>
<organism evidence="7 8">
    <name type="scientific">Rhodococcus olei</name>
    <dbReference type="NCBI Taxonomy" id="2161675"/>
    <lineage>
        <taxon>Bacteria</taxon>
        <taxon>Bacillati</taxon>
        <taxon>Actinomycetota</taxon>
        <taxon>Actinomycetes</taxon>
        <taxon>Mycobacteriales</taxon>
        <taxon>Nocardiaceae</taxon>
        <taxon>Rhodococcus</taxon>
    </lineage>
</organism>
<accession>A0ABP8P998</accession>
<dbReference type="PROSITE" id="PS50949">
    <property type="entry name" value="HTH_GNTR"/>
    <property type="match status" value="1"/>
</dbReference>
<reference evidence="8" key="1">
    <citation type="journal article" date="2019" name="Int. J. Syst. Evol. Microbiol.">
        <title>The Global Catalogue of Microorganisms (GCM) 10K type strain sequencing project: providing services to taxonomists for standard genome sequencing and annotation.</title>
        <authorList>
            <consortium name="The Broad Institute Genomics Platform"/>
            <consortium name="The Broad Institute Genome Sequencing Center for Infectious Disease"/>
            <person name="Wu L."/>
            <person name="Ma J."/>
        </authorList>
    </citation>
    <scope>NUCLEOTIDE SEQUENCE [LARGE SCALE GENOMIC DNA]</scope>
    <source>
        <strain evidence="8">JCM 32206</strain>
    </source>
</reference>
<dbReference type="InterPro" id="IPR051446">
    <property type="entry name" value="HTH_trans_reg/aminotransferase"/>
</dbReference>
<gene>
    <name evidence="7" type="ORF">GCM10023094_35000</name>
</gene>
<comment type="caution">
    <text evidence="7">The sequence shown here is derived from an EMBL/GenBank/DDBJ whole genome shotgun (WGS) entry which is preliminary data.</text>
</comment>
<evidence type="ECO:0000256" key="5">
    <source>
        <dbReference type="ARBA" id="ARBA00023163"/>
    </source>
</evidence>
<evidence type="ECO:0000256" key="1">
    <source>
        <dbReference type="ARBA" id="ARBA00005384"/>
    </source>
</evidence>
<sequence>MPGRTLGAQIAEQIRGLIESGGLPEGSGLPPTRQLAQSLGVSRGVVVDAYERLRAAGFAEATVGGYTRVVTPGPSSVSQRASAGSRPHTWRVDLNPEVPDIATFPRAAWRESLEYGLKSQPTYGLDYRSQRGLPALREALAAHLARSRRLRVEPEDLVLCSGYRQAALILAGALHENGVSTLATPRVGHPVNGVLLPETPLRLRWLDVDTAGLAIESTLDATGTAVMVNPVHQFPLGTRLSAERTQALTASGLWIIEDDSNTLLEHDNTITPALQGTRSDRTIYVGSLSRALAPGIRLGFIVAPPRFDAPQRAPRACGVLRLRRSNKPRSRISSAAERWINTL</sequence>
<dbReference type="RefSeq" id="WP_345347726.1">
    <property type="nucleotide sequence ID" value="NZ_BAABFB010000053.1"/>
</dbReference>
<proteinExistence type="inferred from homology"/>
<dbReference type="PANTHER" id="PTHR46577:SF1">
    <property type="entry name" value="HTH-TYPE TRANSCRIPTIONAL REGULATORY PROTEIN GABR"/>
    <property type="match status" value="1"/>
</dbReference>
<protein>
    <recommendedName>
        <fullName evidence="6">HTH gntR-type domain-containing protein</fullName>
    </recommendedName>
</protein>
<keyword evidence="5" id="KW-0804">Transcription</keyword>
<dbReference type="PANTHER" id="PTHR46577">
    <property type="entry name" value="HTH-TYPE TRANSCRIPTIONAL REGULATORY PROTEIN GABR"/>
    <property type="match status" value="1"/>
</dbReference>
<evidence type="ECO:0000313" key="7">
    <source>
        <dbReference type="EMBL" id="GAA4483448.1"/>
    </source>
</evidence>
<keyword evidence="2" id="KW-0663">Pyridoxal phosphate</keyword>
<evidence type="ECO:0000313" key="8">
    <source>
        <dbReference type="Proteomes" id="UP001501183"/>
    </source>
</evidence>
<evidence type="ECO:0000259" key="6">
    <source>
        <dbReference type="PROSITE" id="PS50949"/>
    </source>
</evidence>
<dbReference type="Pfam" id="PF00392">
    <property type="entry name" value="GntR"/>
    <property type="match status" value="1"/>
</dbReference>
<evidence type="ECO:0000256" key="3">
    <source>
        <dbReference type="ARBA" id="ARBA00023015"/>
    </source>
</evidence>
<name>A0ABP8P998_9NOCA</name>
<dbReference type="Pfam" id="PF00155">
    <property type="entry name" value="Aminotran_1_2"/>
    <property type="match status" value="1"/>
</dbReference>
<feature type="domain" description="HTH gntR-type" evidence="6">
    <location>
        <begin position="4"/>
        <end position="72"/>
    </location>
</feature>
<evidence type="ECO:0000256" key="2">
    <source>
        <dbReference type="ARBA" id="ARBA00022898"/>
    </source>
</evidence>
<keyword evidence="4" id="KW-0238">DNA-binding</keyword>
<comment type="similarity">
    <text evidence="1">In the C-terminal section; belongs to the class-I pyridoxal-phosphate-dependent aminotransferase family.</text>
</comment>
<dbReference type="SMART" id="SM00345">
    <property type="entry name" value="HTH_GNTR"/>
    <property type="match status" value="1"/>
</dbReference>
<dbReference type="InterPro" id="IPR036388">
    <property type="entry name" value="WH-like_DNA-bd_sf"/>
</dbReference>
<dbReference type="SUPFAM" id="SSF53383">
    <property type="entry name" value="PLP-dependent transferases"/>
    <property type="match status" value="1"/>
</dbReference>
<dbReference type="InterPro" id="IPR036390">
    <property type="entry name" value="WH_DNA-bd_sf"/>
</dbReference>
<dbReference type="Gene3D" id="3.40.640.10">
    <property type="entry name" value="Type I PLP-dependent aspartate aminotransferase-like (Major domain)"/>
    <property type="match status" value="1"/>
</dbReference>
<dbReference type="InterPro" id="IPR000524">
    <property type="entry name" value="Tscrpt_reg_HTH_GntR"/>
</dbReference>
<dbReference type="InterPro" id="IPR015421">
    <property type="entry name" value="PyrdxlP-dep_Trfase_major"/>
</dbReference>
<keyword evidence="3" id="KW-0805">Transcription regulation</keyword>
<dbReference type="Proteomes" id="UP001501183">
    <property type="component" value="Unassembled WGS sequence"/>
</dbReference>
<dbReference type="SUPFAM" id="SSF46785">
    <property type="entry name" value="Winged helix' DNA-binding domain"/>
    <property type="match status" value="1"/>
</dbReference>